<evidence type="ECO:0000313" key="3">
    <source>
        <dbReference type="EMBL" id="SMC14066.1"/>
    </source>
</evidence>
<feature type="compositionally biased region" description="Basic and acidic residues" evidence="1">
    <location>
        <begin position="123"/>
        <end position="143"/>
    </location>
</feature>
<dbReference type="EMBL" id="FWXB01000020">
    <property type="protein sequence ID" value="SMC14066.1"/>
    <property type="molecule type" value="Genomic_DNA"/>
</dbReference>
<gene>
    <name evidence="3" type="ORF">ROA7745_03930</name>
</gene>
<sequence>MAVRPTAQLLSGLSIGASIPVSAMTSTGAITSALGVDLDGLTLIPKSLDVIKNIFEKSRAGTPVLRVDDLVAMRIELRNCSVVPGSPPLIKKTGTGKGLLILHFPPQTITEETFYEPPPPDISDPKDVDPDHPSHHSKPKPEPSDASADELLREPPIRARSADESRLVFEVLADSKIEYSLAGILQAVQDLKLVVAGNAKPRAKKPGLILPIKDLLNQVAINTLSIKKRAALSAHVAASFRMVARGASDVSTLRARQAISNTDVLTNIPDNVGVGIGTVLQPVNGPEPKNPTPSQTSIEMPWRLILSPHAGAAWRHTTEPAYSQATDRTELWHTRMVVPRSDGSHIRPPYPDPNRTIRAIWARSGTGLEAATPPMQREYPGANDLPNPSTVPFRQPLDDFDRFQIVHLSSNFGADNYHPEPIDTKSMMLSSLGGWLDSRGAWDPVGLSVEEWVHRAAMARDHYAKVVYRGFLCPFGHRVSLVKVTERKFHKDTDGVAPDLSQNAYLRQRFFIVVREHVRHFDDSAFQATGSIDGSVNYARQFPFAKVEILTDQTPDLDDPKHTEVILDKKQLFFWPYVGTNPFKFQCVATDLDDRRITFELPMIFMDNTIACPRNLLNKKLVPDWTTAQNYAADAASEYNTSFLHNVDLDLQQLSLATPANPGDSAVEARSVTLNMESPVRPSAGVNAVANQSLRAYSNQLTRPLFVPKVFQVEAKLGPVAHLTGSAKTNKLQWNAQYLRVGFNTNTAAAEADRNIGEVFADIVQTGSNMGQLDFSSQGDKSGGFLQPNIKPLALSRIAGPIMSDPMEFAKGIQEAGAGFPTAPSINDLPLPLLFGCIPLGELIKAVADISGEPEKIPKFASEAGTQVETFISTLLRLFSLAIDLPKGPLGVAKGALEQHFAKIEDLIQQGQVVPQEMQQAIDKLNEMLSLVEALRLKIEAAANVVVDDIGTDANFVNALADIPTLKTRIIELLAIVNGPQGNLIPANIRQQIIAFANGLDTVLEAIKDAEAVFDAGKEVFEKLNDIVGDPSDLADLFEDPTDFGIKLNALGTAVGMFRTAIADFDLLPEAVRMPIVSAFDEVEDVLVIAGQLSEILGALTGDELTIRFDWNPEIANWPDTSTPLFRANDKKGLVVAVEGKVKKNGASSPQISVSCSLRSFDLVLIAPASFIELNFDKISFAIDSAAKMDVDVVLSDIKFVGPLSFVETLRDLIPLDGFSDPPYLDITTEGIHAGFDIALPTVAVGVLNISNLSLGAGFTVPFIGQPLSVGFNFCTREQPFCLTVYCFGGGGFFGITIDPQGVQILEAAFEFGASLSVDFGVASGGVEVMAGIYFRMEQDDASLTGYFRLGGHVNVLGLISASLELYLELEYEFSSGKCTGRASLTIEVSVLFFSGSVTIKCEKKFAGSNGDPSLREMMGHQPDLPLEQELVAISGPDVDYGWREYAEAFA</sequence>
<dbReference type="OrthoDB" id="516973at2"/>
<evidence type="ECO:0000256" key="2">
    <source>
        <dbReference type="SAM" id="SignalP"/>
    </source>
</evidence>
<feature type="region of interest" description="Disordered" evidence="1">
    <location>
        <begin position="112"/>
        <end position="148"/>
    </location>
</feature>
<accession>A0A1X7BWQ0</accession>
<dbReference type="RefSeq" id="WP_139836507.1">
    <property type="nucleotide sequence ID" value="NZ_JAIMIB010000030.1"/>
</dbReference>
<feature type="chain" id="PRO_5011987545" evidence="2">
    <location>
        <begin position="24"/>
        <end position="1451"/>
    </location>
</feature>
<proteinExistence type="predicted"/>
<organism evidence="3 4">
    <name type="scientific">Roseovarius aestuarii</name>
    <dbReference type="NCBI Taxonomy" id="475083"/>
    <lineage>
        <taxon>Bacteria</taxon>
        <taxon>Pseudomonadati</taxon>
        <taxon>Pseudomonadota</taxon>
        <taxon>Alphaproteobacteria</taxon>
        <taxon>Rhodobacterales</taxon>
        <taxon>Roseobacteraceae</taxon>
        <taxon>Roseovarius</taxon>
    </lineage>
</organism>
<dbReference type="Proteomes" id="UP000193224">
    <property type="component" value="Unassembled WGS sequence"/>
</dbReference>
<feature type="signal peptide" evidence="2">
    <location>
        <begin position="1"/>
        <end position="23"/>
    </location>
</feature>
<keyword evidence="2" id="KW-0732">Signal</keyword>
<name>A0A1X7BWQ0_9RHOB</name>
<evidence type="ECO:0000256" key="1">
    <source>
        <dbReference type="SAM" id="MobiDB-lite"/>
    </source>
</evidence>
<protein>
    <submittedName>
        <fullName evidence="3">Uncharacterized protein</fullName>
    </submittedName>
</protein>
<keyword evidence="4" id="KW-1185">Reference proteome</keyword>
<evidence type="ECO:0000313" key="4">
    <source>
        <dbReference type="Proteomes" id="UP000193224"/>
    </source>
</evidence>
<reference evidence="3 4" key="1">
    <citation type="submission" date="2017-03" db="EMBL/GenBank/DDBJ databases">
        <authorList>
            <person name="Afonso C.L."/>
            <person name="Miller P.J."/>
            <person name="Scott M.A."/>
            <person name="Spackman E."/>
            <person name="Goraichik I."/>
            <person name="Dimitrov K.M."/>
            <person name="Suarez D.L."/>
            <person name="Swayne D.E."/>
        </authorList>
    </citation>
    <scope>NUCLEOTIDE SEQUENCE [LARGE SCALE GENOMIC DNA]</scope>
    <source>
        <strain evidence="3 4">CECT 7745</strain>
    </source>
</reference>